<protein>
    <submittedName>
        <fullName evidence="2">Uncharacterized protein</fullName>
    </submittedName>
</protein>
<feature type="non-terminal residue" evidence="2">
    <location>
        <position position="1"/>
    </location>
</feature>
<evidence type="ECO:0000313" key="3">
    <source>
        <dbReference type="Proteomes" id="UP001234989"/>
    </source>
</evidence>
<keyword evidence="3" id="KW-1185">Reference proteome</keyword>
<feature type="chain" id="PRO_5041902518" evidence="1">
    <location>
        <begin position="22"/>
        <end position="55"/>
    </location>
</feature>
<proteinExistence type="predicted"/>
<dbReference type="Proteomes" id="UP001234989">
    <property type="component" value="Chromosome 10"/>
</dbReference>
<evidence type="ECO:0000256" key="1">
    <source>
        <dbReference type="SAM" id="SignalP"/>
    </source>
</evidence>
<keyword evidence="1" id="KW-0732">Signal</keyword>
<dbReference type="AlphaFoldDB" id="A0AAF0UPM0"/>
<organism evidence="2 3">
    <name type="scientific">Solanum verrucosum</name>
    <dbReference type="NCBI Taxonomy" id="315347"/>
    <lineage>
        <taxon>Eukaryota</taxon>
        <taxon>Viridiplantae</taxon>
        <taxon>Streptophyta</taxon>
        <taxon>Embryophyta</taxon>
        <taxon>Tracheophyta</taxon>
        <taxon>Spermatophyta</taxon>
        <taxon>Magnoliopsida</taxon>
        <taxon>eudicotyledons</taxon>
        <taxon>Gunneridae</taxon>
        <taxon>Pentapetalae</taxon>
        <taxon>asterids</taxon>
        <taxon>lamiids</taxon>
        <taxon>Solanales</taxon>
        <taxon>Solanaceae</taxon>
        <taxon>Solanoideae</taxon>
        <taxon>Solaneae</taxon>
        <taxon>Solanum</taxon>
    </lineage>
</organism>
<evidence type="ECO:0000313" key="2">
    <source>
        <dbReference type="EMBL" id="WMV49183.1"/>
    </source>
</evidence>
<feature type="signal peptide" evidence="1">
    <location>
        <begin position="1"/>
        <end position="21"/>
    </location>
</feature>
<name>A0AAF0UPM0_SOLVR</name>
<gene>
    <name evidence="2" type="ORF">MTR67_042568</name>
</gene>
<accession>A0AAF0UPM0</accession>
<dbReference type="EMBL" id="CP133621">
    <property type="protein sequence ID" value="WMV49183.1"/>
    <property type="molecule type" value="Genomic_DNA"/>
</dbReference>
<reference evidence="2" key="1">
    <citation type="submission" date="2023-08" db="EMBL/GenBank/DDBJ databases">
        <title>A de novo genome assembly of Solanum verrucosum Schlechtendal, a Mexican diploid species geographically isolated from the other diploid A-genome species in potato relatives.</title>
        <authorList>
            <person name="Hosaka K."/>
        </authorList>
    </citation>
    <scope>NUCLEOTIDE SEQUENCE</scope>
    <source>
        <tissue evidence="2">Young leaves</tissue>
    </source>
</reference>
<sequence>VEQSQGKSSFLLFSSLSCGLAFQLAYSYIPCTDASWPTSYYDADLGTQDQHPVRR</sequence>